<proteinExistence type="predicted"/>
<sequence length="182" mass="20475">MNYALKIGEKIRSCRLSKQLTVKELAEEAKITPSMLSQIERGQANPSLNTIRLLSTALDEPMFRFFLEDTDVNDDVVRKTNRKHIIENGIDYEMLTPDMSGTVELMQLNLPPNTFSCREPMGHKGEEIALVEKGTVVITVGNNKITLYEGDSIRIKSNTKHSWYNPESDSAIVIFAVSPPSF</sequence>
<dbReference type="SUPFAM" id="SSF47413">
    <property type="entry name" value="lambda repressor-like DNA-binding domains"/>
    <property type="match status" value="1"/>
</dbReference>
<reference evidence="4 5" key="1">
    <citation type="submission" date="2020-04" db="EMBL/GenBank/DDBJ databases">
        <authorList>
            <person name="Hitch T.C.A."/>
            <person name="Wylensek D."/>
            <person name="Clavel T."/>
        </authorList>
    </citation>
    <scope>NUCLEOTIDE SEQUENCE [LARGE SCALE GENOMIC DNA]</scope>
    <source>
        <strain evidence="4 5">Oil-RF-744-FAT-WT-6-1</strain>
    </source>
</reference>
<dbReference type="SMART" id="SM00530">
    <property type="entry name" value="HTH_XRE"/>
    <property type="match status" value="1"/>
</dbReference>
<dbReference type="PANTHER" id="PTHR46797">
    <property type="entry name" value="HTH-TYPE TRANSCRIPTIONAL REGULATOR"/>
    <property type="match status" value="1"/>
</dbReference>
<comment type="caution">
    <text evidence="4">The sequence shown here is derived from an EMBL/GenBank/DDBJ whole genome shotgun (WGS) entry which is preliminary data.</text>
</comment>
<keyword evidence="1" id="KW-0238">DNA-binding</keyword>
<dbReference type="GO" id="GO:0003677">
    <property type="term" value="F:DNA binding"/>
    <property type="evidence" value="ECO:0007669"/>
    <property type="project" value="UniProtKB-KW"/>
</dbReference>
<dbReference type="InterPro" id="IPR014710">
    <property type="entry name" value="RmlC-like_jellyroll"/>
</dbReference>
<protein>
    <submittedName>
        <fullName evidence="4">Helix-turn-helix domain-containing protein</fullName>
    </submittedName>
</protein>
<dbReference type="Pfam" id="PF07883">
    <property type="entry name" value="Cupin_2"/>
    <property type="match status" value="1"/>
</dbReference>
<dbReference type="Gene3D" id="1.10.260.40">
    <property type="entry name" value="lambda repressor-like DNA-binding domains"/>
    <property type="match status" value="1"/>
</dbReference>
<dbReference type="InterPro" id="IPR013096">
    <property type="entry name" value="Cupin_2"/>
</dbReference>
<evidence type="ECO:0000313" key="3">
    <source>
        <dbReference type="EMBL" id="MFG6274233.1"/>
    </source>
</evidence>
<dbReference type="OrthoDB" id="9814553at2"/>
<dbReference type="KEGG" id="mhw:ACT01_13405"/>
<name>A0A848BW59_9FIRM</name>
<accession>A0A848BW59</accession>
<feature type="domain" description="HTH cro/C1-type" evidence="2">
    <location>
        <begin position="11"/>
        <end position="65"/>
    </location>
</feature>
<evidence type="ECO:0000313" key="6">
    <source>
        <dbReference type="Proteomes" id="UP001605989"/>
    </source>
</evidence>
<dbReference type="InterPro" id="IPR010982">
    <property type="entry name" value="Lambda_DNA-bd_dom_sf"/>
</dbReference>
<dbReference type="Proteomes" id="UP000591071">
    <property type="component" value="Unassembled WGS sequence"/>
</dbReference>
<dbReference type="RefSeq" id="WP_113856429.1">
    <property type="nucleotide sequence ID" value="NZ_CP011940.1"/>
</dbReference>
<dbReference type="InterPro" id="IPR011051">
    <property type="entry name" value="RmlC_Cupin_sf"/>
</dbReference>
<dbReference type="GO" id="GO:0005829">
    <property type="term" value="C:cytosol"/>
    <property type="evidence" value="ECO:0007669"/>
    <property type="project" value="TreeGrafter"/>
</dbReference>
<dbReference type="EMBL" id="JBIEKR010000016">
    <property type="protein sequence ID" value="MFG6274233.1"/>
    <property type="molecule type" value="Genomic_DNA"/>
</dbReference>
<dbReference type="GO" id="GO:0003700">
    <property type="term" value="F:DNA-binding transcription factor activity"/>
    <property type="evidence" value="ECO:0007669"/>
    <property type="project" value="TreeGrafter"/>
</dbReference>
<dbReference type="Proteomes" id="UP001605989">
    <property type="component" value="Unassembled WGS sequence"/>
</dbReference>
<dbReference type="SUPFAM" id="SSF51182">
    <property type="entry name" value="RmlC-like cupins"/>
    <property type="match status" value="1"/>
</dbReference>
<dbReference type="CDD" id="cd00093">
    <property type="entry name" value="HTH_XRE"/>
    <property type="match status" value="1"/>
</dbReference>
<organism evidence="4 5">
    <name type="scientific">Megasphaera hexanoica</name>
    <dbReference type="NCBI Taxonomy" id="1675036"/>
    <lineage>
        <taxon>Bacteria</taxon>
        <taxon>Bacillati</taxon>
        <taxon>Bacillota</taxon>
        <taxon>Negativicutes</taxon>
        <taxon>Veillonellales</taxon>
        <taxon>Veillonellaceae</taxon>
        <taxon>Megasphaera</taxon>
    </lineage>
</organism>
<reference evidence="3 6" key="2">
    <citation type="submission" date="2024-10" db="EMBL/GenBank/DDBJ databases">
        <authorList>
            <person name="Sang B.-I."/>
            <person name="Prabhaharan D."/>
        </authorList>
    </citation>
    <scope>NUCLEOTIDE SEQUENCE [LARGE SCALE GENOMIC DNA]</scope>
    <source>
        <strain evidence="3 6">MH</strain>
    </source>
</reference>
<dbReference type="PANTHER" id="PTHR46797:SF19">
    <property type="entry name" value="BLL2473 PROTEIN"/>
    <property type="match status" value="1"/>
</dbReference>
<dbReference type="InterPro" id="IPR001387">
    <property type="entry name" value="Cro/C1-type_HTH"/>
</dbReference>
<evidence type="ECO:0000313" key="4">
    <source>
        <dbReference type="EMBL" id="NME27297.1"/>
    </source>
</evidence>
<dbReference type="Gene3D" id="2.60.120.10">
    <property type="entry name" value="Jelly Rolls"/>
    <property type="match status" value="1"/>
</dbReference>
<dbReference type="PROSITE" id="PS50943">
    <property type="entry name" value="HTH_CROC1"/>
    <property type="match status" value="1"/>
</dbReference>
<gene>
    <name evidence="3" type="ORF">ACGTZG_13685</name>
    <name evidence="4" type="ORF">HF872_01450</name>
</gene>
<dbReference type="CDD" id="cd02209">
    <property type="entry name" value="cupin_XRE_C"/>
    <property type="match status" value="1"/>
</dbReference>
<dbReference type="InterPro" id="IPR050807">
    <property type="entry name" value="TransReg_Diox_bact_type"/>
</dbReference>
<evidence type="ECO:0000259" key="2">
    <source>
        <dbReference type="PROSITE" id="PS50943"/>
    </source>
</evidence>
<evidence type="ECO:0000313" key="5">
    <source>
        <dbReference type="Proteomes" id="UP000591071"/>
    </source>
</evidence>
<evidence type="ECO:0000256" key="1">
    <source>
        <dbReference type="ARBA" id="ARBA00023125"/>
    </source>
</evidence>
<dbReference type="AlphaFoldDB" id="A0A848BW59"/>
<dbReference type="Pfam" id="PF01381">
    <property type="entry name" value="HTH_3"/>
    <property type="match status" value="1"/>
</dbReference>
<keyword evidence="6" id="KW-1185">Reference proteome</keyword>
<dbReference type="EMBL" id="JABAFG010000002">
    <property type="protein sequence ID" value="NME27297.1"/>
    <property type="molecule type" value="Genomic_DNA"/>
</dbReference>